<protein>
    <submittedName>
        <fullName evidence="1">Uncharacterized protein</fullName>
    </submittedName>
</protein>
<dbReference type="AlphaFoldDB" id="A0A0G1HS54"/>
<dbReference type="Proteomes" id="UP000034172">
    <property type="component" value="Unassembled WGS sequence"/>
</dbReference>
<evidence type="ECO:0000313" key="2">
    <source>
        <dbReference type="Proteomes" id="UP000034172"/>
    </source>
</evidence>
<name>A0A0G1HS54_9BACT</name>
<sequence>MPNFCPLVNGICKATCVFFNARLRTCLIRDAALAILSLPNKVEAIQEGVEDLPDKIVDQFVEINRED</sequence>
<evidence type="ECO:0000313" key="1">
    <source>
        <dbReference type="EMBL" id="KKT49770.1"/>
    </source>
</evidence>
<gene>
    <name evidence="1" type="ORF">UW41_C0002G0046</name>
</gene>
<accession>A0A0G1HS54</accession>
<comment type="caution">
    <text evidence="1">The sequence shown here is derived from an EMBL/GenBank/DDBJ whole genome shotgun (WGS) entry which is preliminary data.</text>
</comment>
<reference evidence="1 2" key="1">
    <citation type="journal article" date="2015" name="Nature">
        <title>rRNA introns, odd ribosomes, and small enigmatic genomes across a large radiation of phyla.</title>
        <authorList>
            <person name="Brown C.T."/>
            <person name="Hug L.A."/>
            <person name="Thomas B.C."/>
            <person name="Sharon I."/>
            <person name="Castelle C.J."/>
            <person name="Singh A."/>
            <person name="Wilkins M.J."/>
            <person name="Williams K.H."/>
            <person name="Banfield J.F."/>
        </authorList>
    </citation>
    <scope>NUCLEOTIDE SEQUENCE [LARGE SCALE GENOMIC DNA]</scope>
</reference>
<proteinExistence type="predicted"/>
<dbReference type="EMBL" id="LCIE01000002">
    <property type="protein sequence ID" value="KKT49770.1"/>
    <property type="molecule type" value="Genomic_DNA"/>
</dbReference>
<dbReference type="STRING" id="1618392.UW41_C0002G0046"/>
<organism evidence="1 2">
    <name type="scientific">Candidatus Collierbacteria bacterium GW2011_GWC2_44_18</name>
    <dbReference type="NCBI Taxonomy" id="1618392"/>
    <lineage>
        <taxon>Bacteria</taxon>
        <taxon>Candidatus Collieribacteriota</taxon>
    </lineage>
</organism>